<protein>
    <recommendedName>
        <fullName evidence="1">Arb2 domain-containing protein</fullName>
    </recommendedName>
</protein>
<evidence type="ECO:0000313" key="3">
    <source>
        <dbReference type="Proteomes" id="UP000823405"/>
    </source>
</evidence>
<reference evidence="2" key="1">
    <citation type="journal article" date="2020" name="Fungal Divers.">
        <title>Resolving the Mortierellaceae phylogeny through synthesis of multi-gene phylogenetics and phylogenomics.</title>
        <authorList>
            <person name="Vandepol N."/>
            <person name="Liber J."/>
            <person name="Desiro A."/>
            <person name="Na H."/>
            <person name="Kennedy M."/>
            <person name="Barry K."/>
            <person name="Grigoriev I.V."/>
            <person name="Miller A.N."/>
            <person name="O'Donnell K."/>
            <person name="Stajich J.E."/>
            <person name="Bonito G."/>
        </authorList>
    </citation>
    <scope>NUCLEOTIDE SEQUENCE</scope>
    <source>
        <strain evidence="2">NVP60</strain>
    </source>
</reference>
<dbReference type="PANTHER" id="PTHR21357:SF4">
    <property type="entry name" value="FAM172 FAMILY PROTEIN HOMOLOG CG10038"/>
    <property type="match status" value="1"/>
</dbReference>
<dbReference type="Pfam" id="PF22749">
    <property type="entry name" value="Arb2"/>
    <property type="match status" value="1"/>
</dbReference>
<dbReference type="InterPro" id="IPR053858">
    <property type="entry name" value="Arb2_dom"/>
</dbReference>
<dbReference type="InterPro" id="IPR029058">
    <property type="entry name" value="AB_hydrolase_fold"/>
</dbReference>
<dbReference type="EMBL" id="JAAAIN010001843">
    <property type="protein sequence ID" value="KAG0299792.1"/>
    <property type="molecule type" value="Genomic_DNA"/>
</dbReference>
<proteinExistence type="predicted"/>
<dbReference type="InterPro" id="IPR048263">
    <property type="entry name" value="Arb2"/>
</dbReference>
<gene>
    <name evidence="2" type="ORF">BGZ97_003541</name>
</gene>
<evidence type="ECO:0000313" key="2">
    <source>
        <dbReference type="EMBL" id="KAG0299792.1"/>
    </source>
</evidence>
<evidence type="ECO:0000259" key="1">
    <source>
        <dbReference type="Pfam" id="PF22749"/>
    </source>
</evidence>
<dbReference type="PANTHER" id="PTHR21357">
    <property type="entry name" value="FAM172 FAMILY PROTEIN HOMOLOG CG10038"/>
    <property type="match status" value="1"/>
</dbReference>
<dbReference type="Proteomes" id="UP000823405">
    <property type="component" value="Unassembled WGS sequence"/>
</dbReference>
<dbReference type="SUPFAM" id="SSF53474">
    <property type="entry name" value="alpha/beta-Hydrolases"/>
    <property type="match status" value="1"/>
</dbReference>
<comment type="caution">
    <text evidence="2">The sequence shown here is derived from an EMBL/GenBank/DDBJ whole genome shotgun (WGS) entry which is preliminary data.</text>
</comment>
<dbReference type="GO" id="GO:0035197">
    <property type="term" value="F:siRNA binding"/>
    <property type="evidence" value="ECO:0007669"/>
    <property type="project" value="TreeGrafter"/>
</dbReference>
<dbReference type="GO" id="GO:0031048">
    <property type="term" value="P:regulatory ncRNA-mediated heterochromatin formation"/>
    <property type="evidence" value="ECO:0007669"/>
    <property type="project" value="TreeGrafter"/>
</dbReference>
<dbReference type="OrthoDB" id="421951at2759"/>
<dbReference type="AlphaFoldDB" id="A0A9P6QT55"/>
<keyword evidence="3" id="KW-1185">Reference proteome</keyword>
<feature type="domain" description="Arb2" evidence="1">
    <location>
        <begin position="14"/>
        <end position="270"/>
    </location>
</feature>
<sequence>MYRHRVKKAPSPVFGDTLEALQYTINEQRKLIDADGNPYVFNLKAKNRAYQEAHGRALTDVAMKVIIKQMEKECDIVRQTVPFWIKDDDTKSPQASILMSTDFKTADRVMILIPNTMEILGSWSRRLLCNENVDVGSMLSVVRRARSEGYGVLILNPNAHWFVDGRASVDIPTKVDVPMIPKLNSPEEHVEYVLSTLIPEIASKKIFFIAHKYGAHALLHTLSKQFDMFKNRVGGIALIEGVHSIDSYTDKSFQKWWSLNAAAYIQSEEEEKGQVEFRIHSGCNCFKTGTQQFDFAIVDGSPLIFEFFDVRKDRDNTFSTYKDLLLPRDDRDPTTAVITIQDELVEDSYASYVDPDEAKEEEGSQVVEEVVDDEEIEELDMGRLKIVAEATP</sequence>
<name>A0A9P6QT55_9FUNG</name>
<accession>A0A9P6QT55</accession>
<dbReference type="GO" id="GO:0005634">
    <property type="term" value="C:nucleus"/>
    <property type="evidence" value="ECO:0007669"/>
    <property type="project" value="TreeGrafter"/>
</dbReference>
<organism evidence="2 3">
    <name type="scientific">Linnemannia gamsii</name>
    <dbReference type="NCBI Taxonomy" id="64522"/>
    <lineage>
        <taxon>Eukaryota</taxon>
        <taxon>Fungi</taxon>
        <taxon>Fungi incertae sedis</taxon>
        <taxon>Mucoromycota</taxon>
        <taxon>Mortierellomycotina</taxon>
        <taxon>Mortierellomycetes</taxon>
        <taxon>Mortierellales</taxon>
        <taxon>Mortierellaceae</taxon>
        <taxon>Linnemannia</taxon>
    </lineage>
</organism>